<dbReference type="InterPro" id="IPR051165">
    <property type="entry name" value="Multifunctional_ANK_Repeat"/>
</dbReference>
<dbReference type="InterPro" id="IPR002110">
    <property type="entry name" value="Ankyrin_rpt"/>
</dbReference>
<dbReference type="Pfam" id="PF12796">
    <property type="entry name" value="Ank_2"/>
    <property type="match status" value="1"/>
</dbReference>
<reference evidence="4 5" key="1">
    <citation type="journal article" date="2019" name="Nat. Ecol. Evol.">
        <title>Megaphylogeny resolves global patterns of mushroom evolution.</title>
        <authorList>
            <person name="Varga T."/>
            <person name="Krizsan K."/>
            <person name="Foldi C."/>
            <person name="Dima B."/>
            <person name="Sanchez-Garcia M."/>
            <person name="Sanchez-Ramirez S."/>
            <person name="Szollosi G.J."/>
            <person name="Szarkandi J.G."/>
            <person name="Papp V."/>
            <person name="Albert L."/>
            <person name="Andreopoulos W."/>
            <person name="Angelini C."/>
            <person name="Antonin V."/>
            <person name="Barry K.W."/>
            <person name="Bougher N.L."/>
            <person name="Buchanan P."/>
            <person name="Buyck B."/>
            <person name="Bense V."/>
            <person name="Catcheside P."/>
            <person name="Chovatia M."/>
            <person name="Cooper J."/>
            <person name="Damon W."/>
            <person name="Desjardin D."/>
            <person name="Finy P."/>
            <person name="Geml J."/>
            <person name="Haridas S."/>
            <person name="Hughes K."/>
            <person name="Justo A."/>
            <person name="Karasinski D."/>
            <person name="Kautmanova I."/>
            <person name="Kiss B."/>
            <person name="Kocsube S."/>
            <person name="Kotiranta H."/>
            <person name="LaButti K.M."/>
            <person name="Lechner B.E."/>
            <person name="Liimatainen K."/>
            <person name="Lipzen A."/>
            <person name="Lukacs Z."/>
            <person name="Mihaltcheva S."/>
            <person name="Morgado L.N."/>
            <person name="Niskanen T."/>
            <person name="Noordeloos M.E."/>
            <person name="Ohm R.A."/>
            <person name="Ortiz-Santana B."/>
            <person name="Ovrebo C."/>
            <person name="Racz N."/>
            <person name="Riley R."/>
            <person name="Savchenko A."/>
            <person name="Shiryaev A."/>
            <person name="Soop K."/>
            <person name="Spirin V."/>
            <person name="Szebenyi C."/>
            <person name="Tomsovsky M."/>
            <person name="Tulloss R.E."/>
            <person name="Uehling J."/>
            <person name="Grigoriev I.V."/>
            <person name="Vagvolgyi C."/>
            <person name="Papp T."/>
            <person name="Martin F.M."/>
            <person name="Miettinen O."/>
            <person name="Hibbett D.S."/>
            <person name="Nagy L.G."/>
        </authorList>
    </citation>
    <scope>NUCLEOTIDE SEQUENCE [LARGE SCALE GENOMIC DNA]</scope>
    <source>
        <strain evidence="4 5">CBS 962.96</strain>
    </source>
</reference>
<evidence type="ECO:0000256" key="3">
    <source>
        <dbReference type="PROSITE-ProRule" id="PRU00023"/>
    </source>
</evidence>
<protein>
    <submittedName>
        <fullName evidence="4">Ankyrin</fullName>
    </submittedName>
</protein>
<gene>
    <name evidence="4" type="ORF">K435DRAFT_703427</name>
</gene>
<dbReference type="SMART" id="SM00248">
    <property type="entry name" value="ANK"/>
    <property type="match status" value="4"/>
</dbReference>
<dbReference type="EMBL" id="ML180606">
    <property type="protein sequence ID" value="THU77000.1"/>
    <property type="molecule type" value="Genomic_DNA"/>
</dbReference>
<evidence type="ECO:0000256" key="1">
    <source>
        <dbReference type="ARBA" id="ARBA00022737"/>
    </source>
</evidence>
<accession>A0A4S8KN67</accession>
<evidence type="ECO:0000313" key="4">
    <source>
        <dbReference type="EMBL" id="THU77000.1"/>
    </source>
</evidence>
<dbReference type="InterPro" id="IPR036770">
    <property type="entry name" value="Ankyrin_rpt-contain_sf"/>
</dbReference>
<keyword evidence="2 3" id="KW-0040">ANK repeat</keyword>
<dbReference type="AlphaFoldDB" id="A0A4S8KN67"/>
<dbReference type="Gene3D" id="1.25.40.20">
    <property type="entry name" value="Ankyrin repeat-containing domain"/>
    <property type="match status" value="1"/>
</dbReference>
<sequence length="291" mass="32359">IRAALKNLPKDLADTYKRVLEGIPEYHKDEAQCILQWILFSFKPVTIEMAQEIFAIDVAENIFHEEDVTFGFENKIENVVGSTLVRVVNKNDSVWAGSTKELQLAHPSVKEFLMQLGRNESGFYINEQLAHDFIGESCLIYVIHYGNDVDKVMNKCSYQFSRYTAMYWFKHIFAGRKNYDISNLLLDQGADVNAQGGDYGNALQAASVNENEGIVKLLLDHGAYVNAQGGFYGNALQAASTNRNEDIVKLLLDQGADVNAQGGHYGNALQAASEEGNNAIVKLLLDQGAHF</sequence>
<dbReference type="SUPFAM" id="SSF48403">
    <property type="entry name" value="Ankyrin repeat"/>
    <property type="match status" value="1"/>
</dbReference>
<name>A0A4S8KN67_DENBC</name>
<keyword evidence="5" id="KW-1185">Reference proteome</keyword>
<dbReference type="OrthoDB" id="7464126at2759"/>
<proteinExistence type="predicted"/>
<dbReference type="PANTHER" id="PTHR24123:SF33">
    <property type="entry name" value="PROTEIN HOS4"/>
    <property type="match status" value="1"/>
</dbReference>
<feature type="non-terminal residue" evidence="4">
    <location>
        <position position="1"/>
    </location>
</feature>
<evidence type="ECO:0000256" key="2">
    <source>
        <dbReference type="ARBA" id="ARBA00023043"/>
    </source>
</evidence>
<dbReference type="PROSITE" id="PS50088">
    <property type="entry name" value="ANK_REPEAT"/>
    <property type="match status" value="2"/>
</dbReference>
<feature type="repeat" description="ANK" evidence="3">
    <location>
        <begin position="234"/>
        <end position="263"/>
    </location>
</feature>
<dbReference type="PANTHER" id="PTHR24123">
    <property type="entry name" value="ANKYRIN REPEAT-CONTAINING"/>
    <property type="match status" value="1"/>
</dbReference>
<organism evidence="4 5">
    <name type="scientific">Dendrothele bispora (strain CBS 962.96)</name>
    <dbReference type="NCBI Taxonomy" id="1314807"/>
    <lineage>
        <taxon>Eukaryota</taxon>
        <taxon>Fungi</taxon>
        <taxon>Dikarya</taxon>
        <taxon>Basidiomycota</taxon>
        <taxon>Agaricomycotina</taxon>
        <taxon>Agaricomycetes</taxon>
        <taxon>Agaricomycetidae</taxon>
        <taxon>Agaricales</taxon>
        <taxon>Agaricales incertae sedis</taxon>
        <taxon>Dendrothele</taxon>
    </lineage>
</organism>
<feature type="repeat" description="ANK" evidence="3">
    <location>
        <begin position="264"/>
        <end position="291"/>
    </location>
</feature>
<evidence type="ECO:0000313" key="5">
    <source>
        <dbReference type="Proteomes" id="UP000297245"/>
    </source>
</evidence>
<dbReference type="Proteomes" id="UP000297245">
    <property type="component" value="Unassembled WGS sequence"/>
</dbReference>
<dbReference type="PROSITE" id="PS50297">
    <property type="entry name" value="ANK_REP_REGION"/>
    <property type="match status" value="2"/>
</dbReference>
<keyword evidence="1" id="KW-0677">Repeat</keyword>